<evidence type="ECO:0000313" key="4">
    <source>
        <dbReference type="EMBL" id="APB62335.1"/>
    </source>
</evidence>
<accession>A0A1J0AKS1</accession>
<dbReference type="RefSeq" id="WP_127059443.1">
    <property type="nucleotide sequence ID" value="NZ_JARTBI010000012.1"/>
</dbReference>
<dbReference type="GO" id="GO:0005694">
    <property type="term" value="C:chromosome"/>
    <property type="evidence" value="ECO:0007669"/>
    <property type="project" value="InterPro"/>
</dbReference>
<reference evidence="4" key="3">
    <citation type="journal article" date="2004" name="Mol. Biol. (Mosk.)">
        <title>The replication system of plasmids from Bacillus subtilis environmental isolates.</title>
        <authorList>
            <person name="Lagodich A.V."/>
            <person name="Shtaniuk Iu.V."/>
            <person name="Prozorov A.A."/>
            <person name="Titok M.A."/>
        </authorList>
    </citation>
    <scope>NUCLEOTIDE SEQUENCE</scope>
    <source>
        <strain evidence="4">72</strain>
        <plasmid evidence="4">pBS72</plasmid>
    </source>
</reference>
<protein>
    <submittedName>
        <fullName evidence="4">Restriction endonuclease</fullName>
    </submittedName>
</protein>
<keyword evidence="4" id="KW-0540">Nuclease</keyword>
<reference evidence="4" key="4">
    <citation type="journal article" date="2006" name="Microbiology">
        <title>The replicative polymerases PolC and DnaE are required for theta replication of the Bacillus subtilis plasmid pBS72.</title>
        <authorList>
            <person name="Titok M."/>
            <person name="Suski C."/>
            <person name="Dalmais B."/>
            <person name="Ehrlich S.D."/>
            <person name="Janniere L."/>
        </authorList>
    </citation>
    <scope>NUCLEOTIDE SEQUENCE</scope>
    <source>
        <strain evidence="4">72</strain>
        <plasmid evidence="4">pBS72</plasmid>
    </source>
</reference>
<dbReference type="Gene3D" id="3.40.1350.10">
    <property type="match status" value="1"/>
</dbReference>
<dbReference type="SUPFAM" id="SSF57783">
    <property type="entry name" value="Zinc beta-ribbon"/>
    <property type="match status" value="1"/>
</dbReference>
<dbReference type="GO" id="GO:0003677">
    <property type="term" value="F:DNA binding"/>
    <property type="evidence" value="ECO:0007669"/>
    <property type="project" value="InterPro"/>
</dbReference>
<keyword evidence="4" id="KW-0255">Endonuclease</keyword>
<sequence>MNHLYINIILLIISLLIVFRVAKFIFEKTKKRRAMDKLASSDLKYIDKMDGHMFEVFLMALFQKLGYKPKVTQKSRDFGADIILEGKKRIVIQAKRYGLKNRVGLSAVQEIYAAQAYYAAQESWVITNSQFTSGAKRLASACKVKLLSRQELQGFIDKVKPERTAKDIFENEDPAPRNCPNCNSELVVRRSSKTGKRFFGCSTYPTCHHTEKISGS</sequence>
<dbReference type="GO" id="GO:0009307">
    <property type="term" value="P:DNA restriction-modification system"/>
    <property type="evidence" value="ECO:0007669"/>
    <property type="project" value="InterPro"/>
</dbReference>
<keyword evidence="1" id="KW-0812">Transmembrane</keyword>
<geneLocation type="plasmid" evidence="4">
    <name>pBS72</name>
</geneLocation>
<dbReference type="InterPro" id="IPR011335">
    <property type="entry name" value="Restrct_endonuc-II-like"/>
</dbReference>
<feature type="transmembrane region" description="Helical" evidence="1">
    <location>
        <begin position="6"/>
        <end position="26"/>
    </location>
</feature>
<reference evidence="4" key="2">
    <citation type="journal article" date="2003" name="Plasmid">
        <title>Bacillus subtilis soil isolates: plasmid replicon analysis and construction of a new theta-replicating vector.</title>
        <authorList>
            <person name="Titok M.A."/>
            <person name="Chapuis J."/>
            <person name="Selezneva Y.V."/>
            <person name="Lagodich A.V."/>
            <person name="Prokulevich V.A."/>
            <person name="Ehrlich S.D."/>
            <person name="Janniere L."/>
        </authorList>
    </citation>
    <scope>NUCLEOTIDE SEQUENCE</scope>
    <source>
        <strain evidence="4">72</strain>
        <plasmid evidence="4">pBS72</plasmid>
    </source>
</reference>
<dbReference type="InterPro" id="IPR013498">
    <property type="entry name" value="Topo_IA_Znf"/>
</dbReference>
<feature type="domain" description="Restriction endonuclease type IV Mrr" evidence="3">
    <location>
        <begin position="46"/>
        <end position="154"/>
    </location>
</feature>
<reference evidence="4" key="1">
    <citation type="journal article" date="2002" name="Mikrobiologiia">
        <title>Soil strain of Bacillus subtilis harboring a large plasmid that mediates high-frequency conjugal mobilization.</title>
        <authorList>
            <person name="Lotareva O.V."/>
            <person name="Poluektova E.U."/>
            <person name="Titok M.A."/>
            <person name="Prozorov A.A."/>
        </authorList>
    </citation>
    <scope>NUCLEOTIDE SEQUENCE</scope>
    <source>
        <strain evidence="4">72</strain>
        <plasmid evidence="4">pBS72</plasmid>
    </source>
</reference>
<dbReference type="AlphaFoldDB" id="A0A1J0AKS1"/>
<name>A0A1J0AKS1_BACIU</name>
<keyword evidence="1" id="KW-0472">Membrane</keyword>
<keyword evidence="4" id="KW-0378">Hydrolase</keyword>
<feature type="domain" description="DNA topoisomerase type IA zn finger" evidence="2">
    <location>
        <begin position="177"/>
        <end position="213"/>
    </location>
</feature>
<organism evidence="4">
    <name type="scientific">Bacillus subtilis</name>
    <dbReference type="NCBI Taxonomy" id="1423"/>
    <lineage>
        <taxon>Bacteria</taxon>
        <taxon>Bacillati</taxon>
        <taxon>Bacillota</taxon>
        <taxon>Bacilli</taxon>
        <taxon>Bacillales</taxon>
        <taxon>Bacillaceae</taxon>
        <taxon>Bacillus</taxon>
    </lineage>
</organism>
<dbReference type="PANTHER" id="PTHR30015:SF6">
    <property type="entry name" value="SLL1429 PROTEIN"/>
    <property type="match status" value="1"/>
</dbReference>
<keyword evidence="1" id="KW-1133">Transmembrane helix</keyword>
<dbReference type="SUPFAM" id="SSF52980">
    <property type="entry name" value="Restriction endonuclease-like"/>
    <property type="match status" value="1"/>
</dbReference>
<evidence type="ECO:0000259" key="3">
    <source>
        <dbReference type="Pfam" id="PF04471"/>
    </source>
</evidence>
<dbReference type="InterPro" id="IPR007560">
    <property type="entry name" value="Restrct_endonuc_IV_Mrr"/>
</dbReference>
<proteinExistence type="predicted"/>
<dbReference type="GO" id="GO:0003916">
    <property type="term" value="F:DNA topoisomerase activity"/>
    <property type="evidence" value="ECO:0007669"/>
    <property type="project" value="InterPro"/>
</dbReference>
<dbReference type="InterPro" id="IPR052906">
    <property type="entry name" value="Type_IV_Methyl-Rstrct_Enzyme"/>
</dbReference>
<dbReference type="GO" id="GO:0015666">
    <property type="term" value="F:restriction endodeoxyribonuclease activity"/>
    <property type="evidence" value="ECO:0007669"/>
    <property type="project" value="TreeGrafter"/>
</dbReference>
<keyword evidence="4" id="KW-0614">Plasmid</keyword>
<gene>
    <name evidence="4" type="ORF">pBS72_0660</name>
</gene>
<evidence type="ECO:0000259" key="2">
    <source>
        <dbReference type="Pfam" id="PF01396"/>
    </source>
</evidence>
<dbReference type="PANTHER" id="PTHR30015">
    <property type="entry name" value="MRR RESTRICTION SYSTEM PROTEIN"/>
    <property type="match status" value="1"/>
</dbReference>
<dbReference type="Pfam" id="PF04471">
    <property type="entry name" value="Mrr_cat"/>
    <property type="match status" value="1"/>
</dbReference>
<dbReference type="GO" id="GO:0006265">
    <property type="term" value="P:DNA topological change"/>
    <property type="evidence" value="ECO:0007669"/>
    <property type="project" value="InterPro"/>
</dbReference>
<dbReference type="Gene3D" id="3.30.65.10">
    <property type="entry name" value="Bacterial Topoisomerase I, domain 1"/>
    <property type="match status" value="1"/>
</dbReference>
<evidence type="ECO:0000256" key="1">
    <source>
        <dbReference type="SAM" id="Phobius"/>
    </source>
</evidence>
<dbReference type="InterPro" id="IPR011856">
    <property type="entry name" value="tRNA_endonuc-like_dom_sf"/>
</dbReference>
<reference evidence="4" key="5">
    <citation type="submission" date="2016-08" db="EMBL/GenBank/DDBJ databases">
        <authorList>
            <person name="Satsunkevich N.E."/>
            <person name="Valentovich L.N."/>
            <person name="Kolomiets E.I."/>
            <person name="Titok M.A."/>
        </authorList>
    </citation>
    <scope>NUCLEOTIDE SEQUENCE</scope>
    <source>
        <strain evidence="4">72</strain>
        <plasmid evidence="4">pBS72</plasmid>
    </source>
</reference>
<dbReference type="Pfam" id="PF01396">
    <property type="entry name" value="Zn_ribbon_Top1"/>
    <property type="match status" value="1"/>
</dbReference>
<dbReference type="EMBL" id="KX711616">
    <property type="protein sequence ID" value="APB62335.1"/>
    <property type="molecule type" value="Genomic_DNA"/>
</dbReference>